<feature type="transmembrane region" description="Helical" evidence="8">
    <location>
        <begin position="318"/>
        <end position="349"/>
    </location>
</feature>
<feature type="transmembrane region" description="Helical" evidence="8">
    <location>
        <begin position="356"/>
        <end position="378"/>
    </location>
</feature>
<evidence type="ECO:0000256" key="8">
    <source>
        <dbReference type="SAM" id="Phobius"/>
    </source>
</evidence>
<feature type="transmembrane region" description="Helical" evidence="8">
    <location>
        <begin position="398"/>
        <end position="423"/>
    </location>
</feature>
<reference evidence="10" key="1">
    <citation type="submission" date="2020-04" db="EMBL/GenBank/DDBJ databases">
        <authorList>
            <person name="Zhang T."/>
        </authorList>
    </citation>
    <scope>NUCLEOTIDE SEQUENCE</scope>
    <source>
        <strain evidence="10">HKST-UBA02</strain>
    </source>
</reference>
<dbReference type="InterPro" id="IPR038731">
    <property type="entry name" value="RgtA/B/C-like"/>
</dbReference>
<dbReference type="EC" id="2.4.-.-" evidence="10"/>
<evidence type="ECO:0000256" key="5">
    <source>
        <dbReference type="ARBA" id="ARBA00022692"/>
    </source>
</evidence>
<feature type="transmembrane region" description="Helical" evidence="8">
    <location>
        <begin position="160"/>
        <end position="184"/>
    </location>
</feature>
<accession>A0A956SHF0</accession>
<evidence type="ECO:0000256" key="1">
    <source>
        <dbReference type="ARBA" id="ARBA00004651"/>
    </source>
</evidence>
<dbReference type="GO" id="GO:0009103">
    <property type="term" value="P:lipopolysaccharide biosynthetic process"/>
    <property type="evidence" value="ECO:0007669"/>
    <property type="project" value="UniProtKB-ARBA"/>
</dbReference>
<name>A0A956SHF0_UNCEI</name>
<keyword evidence="7 8" id="KW-0472">Membrane</keyword>
<dbReference type="PANTHER" id="PTHR33908:SF3">
    <property type="entry name" value="UNDECAPRENYL PHOSPHATE-ALPHA-4-AMINO-4-DEOXY-L-ARABINOSE ARABINOSYL TRANSFERASE"/>
    <property type="match status" value="1"/>
</dbReference>
<comment type="caution">
    <text evidence="10">The sequence shown here is derived from an EMBL/GenBank/DDBJ whole genome shotgun (WGS) entry which is preliminary data.</text>
</comment>
<gene>
    <name evidence="10" type="ORF">KDA27_21460</name>
</gene>
<feature type="transmembrane region" description="Helical" evidence="8">
    <location>
        <begin position="267"/>
        <end position="287"/>
    </location>
</feature>
<feature type="domain" description="Glycosyltransferase RgtA/B/C/D-like" evidence="9">
    <location>
        <begin position="63"/>
        <end position="209"/>
    </location>
</feature>
<feature type="transmembrane region" description="Helical" evidence="8">
    <location>
        <begin position="87"/>
        <end position="118"/>
    </location>
</feature>
<reference evidence="10" key="2">
    <citation type="journal article" date="2021" name="Microbiome">
        <title>Successional dynamics and alternative stable states in a saline activated sludge microbial community over 9 years.</title>
        <authorList>
            <person name="Wang Y."/>
            <person name="Ye J."/>
            <person name="Ju F."/>
            <person name="Liu L."/>
            <person name="Boyd J.A."/>
            <person name="Deng Y."/>
            <person name="Parks D.H."/>
            <person name="Jiang X."/>
            <person name="Yin X."/>
            <person name="Woodcroft B.J."/>
            <person name="Tyson G.W."/>
            <person name="Hugenholtz P."/>
            <person name="Polz M.F."/>
            <person name="Zhang T."/>
        </authorList>
    </citation>
    <scope>NUCLEOTIDE SEQUENCE</scope>
    <source>
        <strain evidence="10">HKST-UBA02</strain>
    </source>
</reference>
<evidence type="ECO:0000259" key="9">
    <source>
        <dbReference type="Pfam" id="PF13231"/>
    </source>
</evidence>
<feature type="transmembrane region" description="Helical" evidence="8">
    <location>
        <begin position="463"/>
        <end position="484"/>
    </location>
</feature>
<feature type="transmembrane region" description="Helical" evidence="8">
    <location>
        <begin position="435"/>
        <end position="457"/>
    </location>
</feature>
<proteinExistence type="predicted"/>
<sequence>MSTRTQMFALGAILVAALVMRCWDLHALGFWIDEDLTALVTKSIRETGWPLLPSGEAYTRGALYSYLVAGFSSIFGSGEAALRFPSVLFSCLGVAVSFFYARALAGPGAGFVAATILAFSPWDQHYARMARMYALLGAVFLSVAYLVHRGVFADRPRSRVAAWVVAAAAVPIHQIGAMTAVLFWVPHVLRWRPNRIVWSLVGSVLVAFSMFGFRQWQQAARDVGTDGLDLVVAAGSESAKVSLGFLPPITLNHSRFLLGDWLSSDPAAGAAALAGLVLAAALLGWGVRRSWGSNRRVVGREGESGLLSGLLLSRPADAFVIGVLALLFLAGLATNQLVLAATFGLLLWGRLGRARFGWILVVSGVIAVVGFFLGQLVAEGVGGLTDRGFLRLFFAIPVPFYRLFFLHHPVLVAVSALGAAVYFGRALTRRDDGRFFLAALVFGLLLVIGLFESPYVIDRYTFFLNGLSVVLFAVVVADLARWVGDRNGGAGGRRWSLVVLLVGLVLSGQCDPLEAYRATQVTAGYGRPELQDQDLLSHYRYDWRGTAHYLQENMGAEDALVAKDPVELWAYGVESDVRINSLHSVYATTDSGATLDWYLRIPVFSTQAALEDYLREQSAAGRVVWIVYPAEIEDGPAVHLPEEMKTFLRESGSEVFRAPDGVTRVLRLDPQRSR</sequence>
<comment type="subcellular location">
    <subcellularLocation>
        <location evidence="1">Cell membrane</location>
        <topology evidence="1">Multi-pass membrane protein</topology>
    </subcellularLocation>
</comment>
<dbReference type="PANTHER" id="PTHR33908">
    <property type="entry name" value="MANNOSYLTRANSFERASE YKCB-RELATED"/>
    <property type="match status" value="1"/>
</dbReference>
<dbReference type="GO" id="GO:0010041">
    <property type="term" value="P:response to iron(III) ion"/>
    <property type="evidence" value="ECO:0007669"/>
    <property type="project" value="TreeGrafter"/>
</dbReference>
<keyword evidence="5 8" id="KW-0812">Transmembrane</keyword>
<organism evidence="10 11">
    <name type="scientific">Eiseniibacteriota bacterium</name>
    <dbReference type="NCBI Taxonomy" id="2212470"/>
    <lineage>
        <taxon>Bacteria</taxon>
        <taxon>Candidatus Eiseniibacteriota</taxon>
    </lineage>
</organism>
<dbReference type="Pfam" id="PF13231">
    <property type="entry name" value="PMT_2"/>
    <property type="match status" value="1"/>
</dbReference>
<evidence type="ECO:0000256" key="3">
    <source>
        <dbReference type="ARBA" id="ARBA00022676"/>
    </source>
</evidence>
<dbReference type="Proteomes" id="UP000739538">
    <property type="component" value="Unassembled WGS sequence"/>
</dbReference>
<dbReference type="AlphaFoldDB" id="A0A956SHF0"/>
<keyword evidence="4 10" id="KW-0808">Transferase</keyword>
<dbReference type="EMBL" id="JAGQHS010000166">
    <property type="protein sequence ID" value="MCA9758378.1"/>
    <property type="molecule type" value="Genomic_DNA"/>
</dbReference>
<keyword evidence="6 8" id="KW-1133">Transmembrane helix</keyword>
<protein>
    <submittedName>
        <fullName evidence="10">Glycosyltransferase family 39 protein</fullName>
        <ecNumber evidence="10">2.4.-.-</ecNumber>
    </submittedName>
</protein>
<dbReference type="GO" id="GO:0005886">
    <property type="term" value="C:plasma membrane"/>
    <property type="evidence" value="ECO:0007669"/>
    <property type="project" value="UniProtKB-SubCell"/>
</dbReference>
<evidence type="ECO:0000313" key="11">
    <source>
        <dbReference type="Proteomes" id="UP000739538"/>
    </source>
</evidence>
<evidence type="ECO:0000256" key="7">
    <source>
        <dbReference type="ARBA" id="ARBA00023136"/>
    </source>
</evidence>
<feature type="transmembrane region" description="Helical" evidence="8">
    <location>
        <begin position="130"/>
        <end position="148"/>
    </location>
</feature>
<dbReference type="GO" id="GO:0016763">
    <property type="term" value="F:pentosyltransferase activity"/>
    <property type="evidence" value="ECO:0007669"/>
    <property type="project" value="TreeGrafter"/>
</dbReference>
<evidence type="ECO:0000256" key="4">
    <source>
        <dbReference type="ARBA" id="ARBA00022679"/>
    </source>
</evidence>
<evidence type="ECO:0000256" key="6">
    <source>
        <dbReference type="ARBA" id="ARBA00022989"/>
    </source>
</evidence>
<feature type="transmembrane region" description="Helical" evidence="8">
    <location>
        <begin position="196"/>
        <end position="213"/>
    </location>
</feature>
<dbReference type="InterPro" id="IPR050297">
    <property type="entry name" value="LipidA_mod_glycosyltrf_83"/>
</dbReference>
<keyword evidence="2" id="KW-1003">Cell membrane</keyword>
<keyword evidence="3 10" id="KW-0328">Glycosyltransferase</keyword>
<evidence type="ECO:0000256" key="2">
    <source>
        <dbReference type="ARBA" id="ARBA00022475"/>
    </source>
</evidence>
<evidence type="ECO:0000313" key="10">
    <source>
        <dbReference type="EMBL" id="MCA9758378.1"/>
    </source>
</evidence>